<dbReference type="Proteomes" id="UP000006701">
    <property type="component" value="Unassembled WGS sequence"/>
</dbReference>
<dbReference type="eggNOG" id="ENOG502SR1W">
    <property type="taxonomic scope" value="Eukaryota"/>
</dbReference>
<dbReference type="EMBL" id="DS026990">
    <property type="protein sequence ID" value="EAW15337.1"/>
    <property type="molecule type" value="Genomic_DNA"/>
</dbReference>
<protein>
    <submittedName>
        <fullName evidence="1">Uncharacterized protein</fullName>
    </submittedName>
</protein>
<evidence type="ECO:0000313" key="1">
    <source>
        <dbReference type="EMBL" id="EAW15337.1"/>
    </source>
</evidence>
<dbReference type="VEuPathDB" id="FungiDB:ACLA_060040"/>
<sequence>MGSVSPLRIKCITAVPELVVSNSKGVAQQPSVPLEIWSSDGADVRDKPAGSLKPVALELAKKAQERYTLKLTIKGTCIFPEPWPRTATCQLQGTVKGSTDKIITSEDWTVVLDPTSPPKRESREFEFSNLTVPSPFKEGIPPVPNSLAGDIKWKIVIPGGDPKNDLEQRNTTRVEFCWLYGPAPTGPSLIRTSLERTVVDFQGKYPIGLLRAVLPTRNQLQAQPDPKPDPDPALPAGPEGWWIQYCERWLWKSGLIYNTISGRSAFGMGYCGGSFDLEEFVLIMNITDPTAKRTLVNSFDVTAIAQLALMLAAHRQTNDLWATHWVCKAPFGYINPTIPLALGVEVNNPFYQGIDGPYAGKPLIPTKELTNVPECKARAWLEVDLEKPARVVDLSHRLGELADCGQRDRDEYAAVHMVAATKTDLADFRDDMLSNGGQCHSNTDNQFSVKQSGEVADPEPPIARVGVYDLLGVGTPRRGAKQASVVPIPPVMRGIITEMMARGKNPQWPQLGYNDASLRFSSLQSIIQDGPLKDNTSDTSVRVTMGATVIKYSVDDVSLTSTVKGKMVIRIHVFDQLHDAYEAMAFELSKCERELSSVIRPLYPALGHYSLRTPDSFLCVRGNIFIEVTLIGMVRPDDTGYQLLTDAIGGLDLYLSKHVVSRSQARRPGMQLVEEPPATMKPGKTFEVRLRDTELLDQRVYAHSSQASVVVPAGPGDDGYTQRFFVMEPEYPPESLKVTIAGAHADTLHPGFVSFKMEVMAP</sequence>
<dbReference type="GeneID" id="4708832"/>
<proteinExistence type="predicted"/>
<accession>A1C4J7</accession>
<dbReference type="AlphaFoldDB" id="A1C4J7"/>
<dbReference type="OrthoDB" id="5200985at2759"/>
<evidence type="ECO:0000313" key="2">
    <source>
        <dbReference type="Proteomes" id="UP000006701"/>
    </source>
</evidence>
<name>A1C4J7_ASPCL</name>
<organism evidence="1 2">
    <name type="scientific">Aspergillus clavatus (strain ATCC 1007 / CBS 513.65 / DSM 816 / NCTC 3887 / NRRL 1 / QM 1276 / 107)</name>
    <dbReference type="NCBI Taxonomy" id="344612"/>
    <lineage>
        <taxon>Eukaryota</taxon>
        <taxon>Fungi</taxon>
        <taxon>Dikarya</taxon>
        <taxon>Ascomycota</taxon>
        <taxon>Pezizomycotina</taxon>
        <taxon>Eurotiomycetes</taxon>
        <taxon>Eurotiomycetidae</taxon>
        <taxon>Eurotiales</taxon>
        <taxon>Aspergillaceae</taxon>
        <taxon>Aspergillus</taxon>
        <taxon>Aspergillus subgen. Fumigati</taxon>
    </lineage>
</organism>
<dbReference type="HOGENOM" id="CLU_365994_0_0_1"/>
<gene>
    <name evidence="1" type="ORF">ACLA_060040</name>
</gene>
<reference evidence="1 2" key="1">
    <citation type="journal article" date="2008" name="PLoS Genet.">
        <title>Genomic islands in the pathogenic filamentous fungus Aspergillus fumigatus.</title>
        <authorList>
            <person name="Fedorova N.D."/>
            <person name="Khaldi N."/>
            <person name="Joardar V.S."/>
            <person name="Maiti R."/>
            <person name="Amedeo P."/>
            <person name="Anderson M.J."/>
            <person name="Crabtree J."/>
            <person name="Silva J.C."/>
            <person name="Badger J.H."/>
            <person name="Albarraq A."/>
            <person name="Angiuoli S."/>
            <person name="Bussey H."/>
            <person name="Bowyer P."/>
            <person name="Cotty P.J."/>
            <person name="Dyer P.S."/>
            <person name="Egan A."/>
            <person name="Galens K."/>
            <person name="Fraser-Liggett C.M."/>
            <person name="Haas B.J."/>
            <person name="Inman J.M."/>
            <person name="Kent R."/>
            <person name="Lemieux S."/>
            <person name="Malavazi I."/>
            <person name="Orvis J."/>
            <person name="Roemer T."/>
            <person name="Ronning C.M."/>
            <person name="Sundaram J.P."/>
            <person name="Sutton G."/>
            <person name="Turner G."/>
            <person name="Venter J.C."/>
            <person name="White O.R."/>
            <person name="Whitty B.R."/>
            <person name="Youngman P."/>
            <person name="Wolfe K.H."/>
            <person name="Goldman G.H."/>
            <person name="Wortman J.R."/>
            <person name="Jiang B."/>
            <person name="Denning D.W."/>
            <person name="Nierman W.C."/>
        </authorList>
    </citation>
    <scope>NUCLEOTIDE SEQUENCE [LARGE SCALE GENOMIC DNA]</scope>
    <source>
        <strain evidence="2">ATCC 1007 / CBS 513.65 / DSM 816 / NCTC 3887 / NRRL 1</strain>
    </source>
</reference>
<keyword evidence="2" id="KW-1185">Reference proteome</keyword>
<dbReference type="OMA" id="ANRISWW"/>
<dbReference type="KEGG" id="act:ACLA_060040"/>
<dbReference type="RefSeq" id="XP_001276763.1">
    <property type="nucleotide sequence ID" value="XM_001276762.1"/>
</dbReference>